<comment type="caution">
    <text evidence="8">The sequence shown here is derived from an EMBL/GenBank/DDBJ whole genome shotgun (WGS) entry which is preliminary data.</text>
</comment>
<dbReference type="GO" id="GO:0008484">
    <property type="term" value="F:sulfuric ester hydrolase activity"/>
    <property type="evidence" value="ECO:0007669"/>
    <property type="project" value="InterPro"/>
</dbReference>
<keyword evidence="5" id="KW-0325">Glycoprotein</keyword>
<organism evidence="8 9">
    <name type="scientific">Tribonema minus</name>
    <dbReference type="NCBI Taxonomy" id="303371"/>
    <lineage>
        <taxon>Eukaryota</taxon>
        <taxon>Sar</taxon>
        <taxon>Stramenopiles</taxon>
        <taxon>Ochrophyta</taxon>
        <taxon>PX clade</taxon>
        <taxon>Xanthophyceae</taxon>
        <taxon>Tribonematales</taxon>
        <taxon>Tribonemataceae</taxon>
        <taxon>Tribonema</taxon>
    </lineage>
</organism>
<evidence type="ECO:0000313" key="9">
    <source>
        <dbReference type="Proteomes" id="UP000664859"/>
    </source>
</evidence>
<keyword evidence="2" id="KW-0479">Metal-binding</keyword>
<dbReference type="EMBL" id="JAFCMP010000136">
    <property type="protein sequence ID" value="KAG5185242.1"/>
    <property type="molecule type" value="Genomic_DNA"/>
</dbReference>
<evidence type="ECO:0000256" key="6">
    <source>
        <dbReference type="SAM" id="SignalP"/>
    </source>
</evidence>
<keyword evidence="3" id="KW-0378">Hydrolase</keyword>
<comment type="similarity">
    <text evidence="1">Belongs to the sulfatase family.</text>
</comment>
<feature type="domain" description="Sulfatase N-terminal" evidence="7">
    <location>
        <begin position="32"/>
        <end position="383"/>
    </location>
</feature>
<dbReference type="InterPro" id="IPR047115">
    <property type="entry name" value="ARSB"/>
</dbReference>
<dbReference type="CDD" id="cd16029">
    <property type="entry name" value="4-S"/>
    <property type="match status" value="1"/>
</dbReference>
<dbReference type="InterPro" id="IPR017850">
    <property type="entry name" value="Alkaline_phosphatase_core_sf"/>
</dbReference>
<evidence type="ECO:0000313" key="8">
    <source>
        <dbReference type="EMBL" id="KAG5185242.1"/>
    </source>
</evidence>
<evidence type="ECO:0000256" key="4">
    <source>
        <dbReference type="ARBA" id="ARBA00022837"/>
    </source>
</evidence>
<gene>
    <name evidence="8" type="ORF">JKP88DRAFT_207945</name>
</gene>
<dbReference type="PROSITE" id="PS00149">
    <property type="entry name" value="SULFATASE_2"/>
    <property type="match status" value="1"/>
</dbReference>
<dbReference type="Pfam" id="PF00884">
    <property type="entry name" value="Sulfatase"/>
    <property type="match status" value="1"/>
</dbReference>
<dbReference type="AlphaFoldDB" id="A0A835Z3Z3"/>
<dbReference type="InterPro" id="IPR000917">
    <property type="entry name" value="Sulfatase_N"/>
</dbReference>
<keyword evidence="4" id="KW-0106">Calcium</keyword>
<evidence type="ECO:0000256" key="1">
    <source>
        <dbReference type="ARBA" id="ARBA00008779"/>
    </source>
</evidence>
<evidence type="ECO:0000256" key="3">
    <source>
        <dbReference type="ARBA" id="ARBA00022801"/>
    </source>
</evidence>
<evidence type="ECO:0000259" key="7">
    <source>
        <dbReference type="Pfam" id="PF00884"/>
    </source>
</evidence>
<proteinExistence type="inferred from homology"/>
<dbReference type="InterPro" id="IPR024607">
    <property type="entry name" value="Sulfatase_CS"/>
</dbReference>
<dbReference type="Proteomes" id="UP000664859">
    <property type="component" value="Unassembled WGS sequence"/>
</dbReference>
<protein>
    <submittedName>
        <fullName evidence="8">Arylsulfatase B-like protein</fullName>
    </submittedName>
</protein>
<name>A0A835Z3Z3_9STRA</name>
<dbReference type="Gene3D" id="3.40.720.10">
    <property type="entry name" value="Alkaline Phosphatase, subunit A"/>
    <property type="match status" value="1"/>
</dbReference>
<reference evidence="8" key="1">
    <citation type="submission" date="2021-02" db="EMBL/GenBank/DDBJ databases">
        <title>First Annotated Genome of the Yellow-green Alga Tribonema minus.</title>
        <authorList>
            <person name="Mahan K.M."/>
        </authorList>
    </citation>
    <scope>NUCLEOTIDE SEQUENCE</scope>
    <source>
        <strain evidence="8">UTEX B ZZ1240</strain>
    </source>
</reference>
<keyword evidence="6" id="KW-0732">Signal</keyword>
<sequence>MCGLQQPLGRRLLLLTVLLAQHCADATTSIQPHIVTIILDDWGWANWGYHDRLVNNQQLQKEVQTPVMDALAQHGIVLDRLYVHNVCSPSRSAFVTGRNPRHVNLINRPSDMYDPSLPLDGIWGVPAQMTGIAEKLKSAGYATQHVGKWHLGYASHHQMPSARGYDRFFGYLGGGNDHWTYKINKLSKGSCGRPSLDLWHNGAPATDKVPHHTCGVASQDGCWYEDALFEQQVTGAINDHADLNTTQPLFLTWAPHAVHVPLQPIAAQEAKFDFIDFPSRRKYAAVVNDMDRRIGRVVSTLKRRGLWDTTLLVVMSDNGGPSLVDGGANNYPLRGEKGFNSEGGVRSNAFMAGGFVPEAQRGSVANGLMGIEDFYATFCGVGGVVTLRDAKAAAAGLPPVDSLNMWPYLSGAVEMSPRDLVVVSDGHQPQAVIDRLGYKLIVGETSSKGTTTSTLPNASYVSPSFCFQRHDKHPPYAGACLFNVFADPSESTNIADAHPDVIQRLTKSLEEAQRDTLRRRYGPEPTAHQALTSPACRVSKRKWGGFEGPWIEFS</sequence>
<dbReference type="SUPFAM" id="SSF53649">
    <property type="entry name" value="Alkaline phosphatase-like"/>
    <property type="match status" value="1"/>
</dbReference>
<accession>A0A835Z3Z3</accession>
<feature type="chain" id="PRO_5032854665" evidence="6">
    <location>
        <begin position="27"/>
        <end position="554"/>
    </location>
</feature>
<dbReference type="GO" id="GO:0046872">
    <property type="term" value="F:metal ion binding"/>
    <property type="evidence" value="ECO:0007669"/>
    <property type="project" value="UniProtKB-KW"/>
</dbReference>
<dbReference type="PANTHER" id="PTHR10342:SF274">
    <property type="entry name" value="ARYLSULFATASE B"/>
    <property type="match status" value="1"/>
</dbReference>
<evidence type="ECO:0000256" key="2">
    <source>
        <dbReference type="ARBA" id="ARBA00022723"/>
    </source>
</evidence>
<keyword evidence="9" id="KW-1185">Reference proteome</keyword>
<evidence type="ECO:0000256" key="5">
    <source>
        <dbReference type="ARBA" id="ARBA00023180"/>
    </source>
</evidence>
<dbReference type="Gene3D" id="3.30.1120.10">
    <property type="match status" value="1"/>
</dbReference>
<dbReference type="PANTHER" id="PTHR10342">
    <property type="entry name" value="ARYLSULFATASE"/>
    <property type="match status" value="1"/>
</dbReference>
<dbReference type="OrthoDB" id="195633at2759"/>
<feature type="signal peptide" evidence="6">
    <location>
        <begin position="1"/>
        <end position="26"/>
    </location>
</feature>